<proteinExistence type="predicted"/>
<dbReference type="EMBL" id="JABVXQ010000007">
    <property type="protein sequence ID" value="KAF6099795.1"/>
    <property type="molecule type" value="Genomic_DNA"/>
</dbReference>
<name>A0A833ZTT7_9CHIR</name>
<reference evidence="1 2" key="1">
    <citation type="journal article" date="2020" name="Nature">
        <title>Six reference-quality genomes reveal evolution of bat adaptations.</title>
        <authorList>
            <person name="Jebb D."/>
            <person name="Huang Z."/>
            <person name="Pippel M."/>
            <person name="Hughes G.M."/>
            <person name="Lavrichenko K."/>
            <person name="Devanna P."/>
            <person name="Winkler S."/>
            <person name="Jermiin L.S."/>
            <person name="Skirmuntt E.C."/>
            <person name="Katzourakis A."/>
            <person name="Burkitt-Gray L."/>
            <person name="Ray D.A."/>
            <person name="Sullivan K.A.M."/>
            <person name="Roscito J.G."/>
            <person name="Kirilenko B.M."/>
            <person name="Davalos L.M."/>
            <person name="Corthals A.P."/>
            <person name="Power M.L."/>
            <person name="Jones G."/>
            <person name="Ransome R.D."/>
            <person name="Dechmann D.K.N."/>
            <person name="Locatelli A.G."/>
            <person name="Puechmaille S.J."/>
            <person name="Fedrigo O."/>
            <person name="Jarvis E.D."/>
            <person name="Hiller M."/>
            <person name="Vernes S.C."/>
            <person name="Myers E.W."/>
            <person name="Teeling E.C."/>
        </authorList>
    </citation>
    <scope>NUCLEOTIDE SEQUENCE [LARGE SCALE GENOMIC DNA]</scope>
    <source>
        <strain evidence="1">Bat1K_MPI-CBG_1</strain>
    </source>
</reference>
<evidence type="ECO:0000313" key="1">
    <source>
        <dbReference type="EMBL" id="KAF6099795.1"/>
    </source>
</evidence>
<comment type="caution">
    <text evidence="1">The sequence shown here is derived from an EMBL/GenBank/DDBJ whole genome shotgun (WGS) entry which is preliminary data.</text>
</comment>
<organism evidence="1 2">
    <name type="scientific">Phyllostomus discolor</name>
    <name type="common">pale spear-nosed bat</name>
    <dbReference type="NCBI Taxonomy" id="89673"/>
    <lineage>
        <taxon>Eukaryota</taxon>
        <taxon>Metazoa</taxon>
        <taxon>Chordata</taxon>
        <taxon>Craniata</taxon>
        <taxon>Vertebrata</taxon>
        <taxon>Euteleostomi</taxon>
        <taxon>Mammalia</taxon>
        <taxon>Eutheria</taxon>
        <taxon>Laurasiatheria</taxon>
        <taxon>Chiroptera</taxon>
        <taxon>Yangochiroptera</taxon>
        <taxon>Phyllostomidae</taxon>
        <taxon>Phyllostominae</taxon>
        <taxon>Phyllostomus</taxon>
    </lineage>
</organism>
<sequence length="186" mass="20058">MPQATDAWKHRELPSFSVFLPTWSSNPAWSGHTRGMTLVISSNVEFKVANFSDSVEAGDLLLTLTLKNFHVHASRCTHTLFYGCVKLLRCELCPFRPTERPFPVLIISEVTVTAGTALNAESTQPGPCHSAPVVRGMGVTAATGQWKPAPNSKSNVEGICTGPSRLALILNPPLGCPPSSKPGHLW</sequence>
<gene>
    <name evidence="1" type="ORF">HJG60_011527</name>
</gene>
<accession>A0A833ZTT7</accession>
<evidence type="ECO:0000313" key="2">
    <source>
        <dbReference type="Proteomes" id="UP000664940"/>
    </source>
</evidence>
<protein>
    <submittedName>
        <fullName evidence="1">Uncharacterized protein</fullName>
    </submittedName>
</protein>
<dbReference type="Proteomes" id="UP000664940">
    <property type="component" value="Unassembled WGS sequence"/>
</dbReference>
<dbReference type="AlphaFoldDB" id="A0A833ZTT7"/>